<protein>
    <recommendedName>
        <fullName evidence="1">Reverse transcriptase domain-containing protein</fullName>
    </recommendedName>
</protein>
<dbReference type="EMBL" id="JAODUP010000664">
    <property type="protein sequence ID" value="KAK2145675.1"/>
    <property type="molecule type" value="Genomic_DNA"/>
</dbReference>
<evidence type="ECO:0000259" key="1">
    <source>
        <dbReference type="PROSITE" id="PS50878"/>
    </source>
</evidence>
<evidence type="ECO:0000313" key="3">
    <source>
        <dbReference type="Proteomes" id="UP001208570"/>
    </source>
</evidence>
<organism evidence="2 3">
    <name type="scientific">Paralvinella palmiformis</name>
    <dbReference type="NCBI Taxonomy" id="53620"/>
    <lineage>
        <taxon>Eukaryota</taxon>
        <taxon>Metazoa</taxon>
        <taxon>Spiralia</taxon>
        <taxon>Lophotrochozoa</taxon>
        <taxon>Annelida</taxon>
        <taxon>Polychaeta</taxon>
        <taxon>Sedentaria</taxon>
        <taxon>Canalipalpata</taxon>
        <taxon>Terebellida</taxon>
        <taxon>Terebelliformia</taxon>
        <taxon>Alvinellidae</taxon>
        <taxon>Paralvinella</taxon>
    </lineage>
</organism>
<proteinExistence type="predicted"/>
<evidence type="ECO:0000313" key="2">
    <source>
        <dbReference type="EMBL" id="KAK2145675.1"/>
    </source>
</evidence>
<dbReference type="PANTHER" id="PTHR33332">
    <property type="entry name" value="REVERSE TRANSCRIPTASE DOMAIN-CONTAINING PROTEIN"/>
    <property type="match status" value="1"/>
</dbReference>
<gene>
    <name evidence="2" type="ORF">LSH36_664g01050</name>
</gene>
<comment type="caution">
    <text evidence="2">The sequence shown here is derived from an EMBL/GenBank/DDBJ whole genome shotgun (WGS) entry which is preliminary data.</text>
</comment>
<dbReference type="InterPro" id="IPR000477">
    <property type="entry name" value="RT_dom"/>
</dbReference>
<sequence>NILPCVSSGCGKIRSSTSDASCAQHPIPIWILKHCKDELLPTITDIVNRSLSSGKFPKSIQVALVKALIKKSSYDSAEYENNRAVSNIGFVSKVIEKVVANQLKLYLCANNDDDELHSAYRKKHCTETALGVKGVVLQWLKSYLHSRTQTVTIMGEMSFLAELLFGLPQGLVLDPLLFDLYMLRLSGIARQHGVSMHSYTDDTQLYISFEHGPVSHK</sequence>
<accession>A0AAD9MUA0</accession>
<dbReference type="AlphaFoldDB" id="A0AAD9MUA0"/>
<name>A0AAD9MUA0_9ANNE</name>
<reference evidence="2" key="1">
    <citation type="journal article" date="2023" name="Mol. Biol. Evol.">
        <title>Third-Generation Sequencing Reveals the Adaptive Role of the Epigenome in Three Deep-Sea Polychaetes.</title>
        <authorList>
            <person name="Perez M."/>
            <person name="Aroh O."/>
            <person name="Sun Y."/>
            <person name="Lan Y."/>
            <person name="Juniper S.K."/>
            <person name="Young C.R."/>
            <person name="Angers B."/>
            <person name="Qian P.Y."/>
        </authorList>
    </citation>
    <scope>NUCLEOTIDE SEQUENCE</scope>
    <source>
        <strain evidence="2">P08H-3</strain>
    </source>
</reference>
<feature type="non-terminal residue" evidence="2">
    <location>
        <position position="1"/>
    </location>
</feature>
<dbReference type="Proteomes" id="UP001208570">
    <property type="component" value="Unassembled WGS sequence"/>
</dbReference>
<feature type="domain" description="Reverse transcriptase" evidence="1">
    <location>
        <begin position="49"/>
        <end position="217"/>
    </location>
</feature>
<keyword evidence="3" id="KW-1185">Reference proteome</keyword>
<dbReference type="PROSITE" id="PS50878">
    <property type="entry name" value="RT_POL"/>
    <property type="match status" value="1"/>
</dbReference>